<name>A0A8S1BLL4_ARCPL</name>
<dbReference type="AlphaFoldDB" id="A0A8S1BLL4"/>
<protein>
    <submittedName>
        <fullName evidence="1">Uncharacterized protein</fullName>
    </submittedName>
</protein>
<dbReference type="EMBL" id="CADEBC010000617">
    <property type="protein sequence ID" value="CAB3259470.1"/>
    <property type="molecule type" value="Genomic_DNA"/>
</dbReference>
<dbReference type="Gene3D" id="1.10.10.2400">
    <property type="entry name" value="Lepidopteran low molecular weight (30 kD) lipoprotein, N-terminal domain"/>
    <property type="match status" value="1"/>
</dbReference>
<accession>A0A8S1BLL4</accession>
<gene>
    <name evidence="1" type="ORF">APLA_LOCUS17087</name>
</gene>
<reference evidence="1 2" key="1">
    <citation type="submission" date="2020-04" db="EMBL/GenBank/DDBJ databases">
        <authorList>
            <person name="Wallbank WR R."/>
            <person name="Pardo Diaz C."/>
            <person name="Kozak K."/>
            <person name="Martin S."/>
            <person name="Jiggins C."/>
            <person name="Moest M."/>
            <person name="Warren A I."/>
            <person name="Byers J.R.P. K."/>
            <person name="Montejo-Kovacevich G."/>
            <person name="Yen C E."/>
        </authorList>
    </citation>
    <scope>NUCLEOTIDE SEQUENCE [LARGE SCALE GENOMIC DNA]</scope>
</reference>
<dbReference type="Proteomes" id="UP000494106">
    <property type="component" value="Unassembled WGS sequence"/>
</dbReference>
<keyword evidence="2" id="KW-1185">Reference proteome</keyword>
<comment type="caution">
    <text evidence="1">The sequence shown here is derived from an EMBL/GenBank/DDBJ whole genome shotgun (WGS) entry which is preliminary data.</text>
</comment>
<evidence type="ECO:0000313" key="1">
    <source>
        <dbReference type="EMBL" id="CAB3259470.1"/>
    </source>
</evidence>
<proteinExistence type="predicted"/>
<organism evidence="1 2">
    <name type="scientific">Arctia plantaginis</name>
    <name type="common">Wood tiger moth</name>
    <name type="synonym">Phalaena plantaginis</name>
    <dbReference type="NCBI Taxonomy" id="874455"/>
    <lineage>
        <taxon>Eukaryota</taxon>
        <taxon>Metazoa</taxon>
        <taxon>Ecdysozoa</taxon>
        <taxon>Arthropoda</taxon>
        <taxon>Hexapoda</taxon>
        <taxon>Insecta</taxon>
        <taxon>Pterygota</taxon>
        <taxon>Neoptera</taxon>
        <taxon>Endopterygota</taxon>
        <taxon>Lepidoptera</taxon>
        <taxon>Glossata</taxon>
        <taxon>Ditrysia</taxon>
        <taxon>Noctuoidea</taxon>
        <taxon>Erebidae</taxon>
        <taxon>Arctiinae</taxon>
        <taxon>Arctia</taxon>
    </lineage>
</organism>
<dbReference type="InterPro" id="IPR042046">
    <property type="entry name" value="Lipoprotein_11_N"/>
</dbReference>
<evidence type="ECO:0000313" key="2">
    <source>
        <dbReference type="Proteomes" id="UP000494106"/>
    </source>
</evidence>
<sequence length="162" mass="18519">MRFLLVWKLTRPPNYKTNIGKGYPYSEVPFIGEYNLIKLPSSLSELIDHVDYWGKGKNITSHGRSGSKIVKTAITPSNSWNHLPTGRFPYQLRYRHIAFLNVTMLKDRLYKLVIDGEFDRAEALSSKLDKDGARDVLTATVQKLLESNSGANTNMMFFAYKL</sequence>
<dbReference type="OrthoDB" id="7401160at2759"/>